<dbReference type="PRINTS" id="PR00778">
    <property type="entry name" value="HTHARSR"/>
</dbReference>
<evidence type="ECO:0000259" key="4">
    <source>
        <dbReference type="PROSITE" id="PS50987"/>
    </source>
</evidence>
<evidence type="ECO:0000256" key="2">
    <source>
        <dbReference type="ARBA" id="ARBA00023125"/>
    </source>
</evidence>
<proteinExistence type="predicted"/>
<organism evidence="5 6">
    <name type="scientific">Paraburkholderia tuberum</name>
    <dbReference type="NCBI Taxonomy" id="157910"/>
    <lineage>
        <taxon>Bacteria</taxon>
        <taxon>Pseudomonadati</taxon>
        <taxon>Pseudomonadota</taxon>
        <taxon>Betaproteobacteria</taxon>
        <taxon>Burkholderiales</taxon>
        <taxon>Burkholderiaceae</taxon>
        <taxon>Paraburkholderia</taxon>
    </lineage>
</organism>
<dbReference type="InterPro" id="IPR011991">
    <property type="entry name" value="ArsR-like_HTH"/>
</dbReference>
<dbReference type="SUPFAM" id="SSF46785">
    <property type="entry name" value="Winged helix' DNA-binding domain"/>
    <property type="match status" value="1"/>
</dbReference>
<keyword evidence="1" id="KW-0805">Transcription regulation</keyword>
<dbReference type="InterPro" id="IPR036388">
    <property type="entry name" value="WH-like_DNA-bd_sf"/>
</dbReference>
<feature type="domain" description="HTH arsR-type" evidence="4">
    <location>
        <begin position="20"/>
        <end position="114"/>
    </location>
</feature>
<evidence type="ECO:0000256" key="3">
    <source>
        <dbReference type="ARBA" id="ARBA00023163"/>
    </source>
</evidence>
<dbReference type="InterPro" id="IPR001845">
    <property type="entry name" value="HTH_ArsR_DNA-bd_dom"/>
</dbReference>
<protein>
    <submittedName>
        <fullName evidence="5">Transcriptional regulator, ArsR family</fullName>
    </submittedName>
</protein>
<keyword evidence="2" id="KW-0238">DNA-binding</keyword>
<dbReference type="NCBIfam" id="NF033788">
    <property type="entry name" value="HTH_metalloreg"/>
    <property type="match status" value="1"/>
</dbReference>
<dbReference type="PANTHER" id="PTHR43132:SF6">
    <property type="entry name" value="HTH-TYPE TRANSCRIPTIONAL REPRESSOR CZRA"/>
    <property type="match status" value="1"/>
</dbReference>
<dbReference type="Pfam" id="PF01022">
    <property type="entry name" value="HTH_5"/>
    <property type="match status" value="1"/>
</dbReference>
<dbReference type="GO" id="GO:0003700">
    <property type="term" value="F:DNA-binding transcription factor activity"/>
    <property type="evidence" value="ECO:0007669"/>
    <property type="project" value="InterPro"/>
</dbReference>
<dbReference type="GO" id="GO:0003677">
    <property type="term" value="F:DNA binding"/>
    <property type="evidence" value="ECO:0007669"/>
    <property type="project" value="UniProtKB-KW"/>
</dbReference>
<dbReference type="PROSITE" id="PS50987">
    <property type="entry name" value="HTH_ARSR_2"/>
    <property type="match status" value="1"/>
</dbReference>
<dbReference type="PANTHER" id="PTHR43132">
    <property type="entry name" value="ARSENICAL RESISTANCE OPERON REPRESSOR ARSR-RELATED"/>
    <property type="match status" value="1"/>
</dbReference>
<dbReference type="AlphaFoldDB" id="A0A1H1GQB5"/>
<dbReference type="SMART" id="SM00418">
    <property type="entry name" value="HTH_ARSR"/>
    <property type="match status" value="1"/>
</dbReference>
<evidence type="ECO:0000313" key="5">
    <source>
        <dbReference type="EMBL" id="SDR15392.1"/>
    </source>
</evidence>
<name>A0A1H1GQB5_9BURK</name>
<dbReference type="CDD" id="cd00090">
    <property type="entry name" value="HTH_ARSR"/>
    <property type="match status" value="1"/>
</dbReference>
<dbReference type="InterPro" id="IPR036390">
    <property type="entry name" value="WH_DNA-bd_sf"/>
</dbReference>
<sequence>MINMTPACTHNCSDRPPVAASPAQLEAAGAMFHALRDPARLRLLVLLSQGERCVTELVGFEQAKLGSISARLKVLHAARLVKRRREAKHVFYALADEHVLTLLQSVLTHAAEHPEAASS</sequence>
<gene>
    <name evidence="5" type="ORF">SAMN05445850_3021</name>
</gene>
<dbReference type="Proteomes" id="UP000199365">
    <property type="component" value="Unassembled WGS sequence"/>
</dbReference>
<evidence type="ECO:0000313" key="6">
    <source>
        <dbReference type="Proteomes" id="UP000199365"/>
    </source>
</evidence>
<dbReference type="InterPro" id="IPR051011">
    <property type="entry name" value="Metal_resp_trans_reg"/>
</dbReference>
<reference evidence="6" key="1">
    <citation type="submission" date="2016-10" db="EMBL/GenBank/DDBJ databases">
        <authorList>
            <person name="Varghese N."/>
            <person name="Submissions S."/>
        </authorList>
    </citation>
    <scope>NUCLEOTIDE SEQUENCE [LARGE SCALE GENOMIC DNA]</scope>
    <source>
        <strain evidence="6">DUS833</strain>
    </source>
</reference>
<dbReference type="EMBL" id="FNKX01000001">
    <property type="protein sequence ID" value="SDR15392.1"/>
    <property type="molecule type" value="Genomic_DNA"/>
</dbReference>
<evidence type="ECO:0000256" key="1">
    <source>
        <dbReference type="ARBA" id="ARBA00023015"/>
    </source>
</evidence>
<keyword evidence="6" id="KW-1185">Reference proteome</keyword>
<accession>A0A1H1GQB5</accession>
<dbReference type="Gene3D" id="1.10.10.10">
    <property type="entry name" value="Winged helix-like DNA-binding domain superfamily/Winged helix DNA-binding domain"/>
    <property type="match status" value="1"/>
</dbReference>
<dbReference type="STRING" id="157910.SAMN05445850_3021"/>
<keyword evidence="3" id="KW-0804">Transcription</keyword>